<dbReference type="InterPro" id="IPR006369">
    <property type="entry name" value="Protohaem_IX_farnesylTrfase"/>
</dbReference>
<evidence type="ECO:0000256" key="4">
    <source>
        <dbReference type="ARBA" id="ARBA00022475"/>
    </source>
</evidence>
<evidence type="ECO:0000256" key="9">
    <source>
        <dbReference type="ARBA" id="ARBA00023136"/>
    </source>
</evidence>
<dbReference type="GO" id="GO:0008495">
    <property type="term" value="F:protoheme IX farnesyltransferase activity"/>
    <property type="evidence" value="ECO:0007669"/>
    <property type="project" value="UniProtKB-UniRule"/>
</dbReference>
<feature type="transmembrane region" description="Helical" evidence="14">
    <location>
        <begin position="127"/>
        <end position="145"/>
    </location>
</feature>
<dbReference type="EMBL" id="CP071182">
    <property type="protein sequence ID" value="QSO46305.1"/>
    <property type="molecule type" value="Genomic_DNA"/>
</dbReference>
<comment type="pathway">
    <text evidence="2 14">Porphyrin-containing compound metabolism; heme O biosynthesis; heme O from protoheme: step 1/1.</text>
</comment>
<name>A0A9X7VXD2_9BACL</name>
<organism evidence="15 16">
    <name type="scientific">Alicyclobacillus mengziensis</name>
    <dbReference type="NCBI Taxonomy" id="2931921"/>
    <lineage>
        <taxon>Bacteria</taxon>
        <taxon>Bacillati</taxon>
        <taxon>Bacillota</taxon>
        <taxon>Bacilli</taxon>
        <taxon>Bacillales</taxon>
        <taxon>Alicyclobacillaceae</taxon>
        <taxon>Alicyclobacillus</taxon>
    </lineage>
</organism>
<dbReference type="EC" id="2.5.1.141" evidence="3 14"/>
<comment type="subunit">
    <text evidence="14">Interacts with CtaA.</text>
</comment>
<accession>A0A9X7VXD2</accession>
<dbReference type="CDD" id="cd13957">
    <property type="entry name" value="PT_UbiA_Cox10"/>
    <property type="match status" value="1"/>
</dbReference>
<evidence type="ECO:0000256" key="12">
    <source>
        <dbReference type="ARBA" id="ARBA00042475"/>
    </source>
</evidence>
<reference evidence="15 16" key="1">
    <citation type="submission" date="2021-02" db="EMBL/GenBank/DDBJ databases">
        <title>Alicyclobacillus curvatus sp. nov. and Alicyclobacillus mengziensis sp. nov., two acidophilic bacteria isolated from acid mine drainage.</title>
        <authorList>
            <person name="Huang Y."/>
        </authorList>
    </citation>
    <scope>NUCLEOTIDE SEQUENCE [LARGE SCALE GENOMIC DNA]</scope>
    <source>
        <strain evidence="15 16">S30H14</strain>
    </source>
</reference>
<dbReference type="GO" id="GO:0048034">
    <property type="term" value="P:heme O biosynthetic process"/>
    <property type="evidence" value="ECO:0007669"/>
    <property type="project" value="UniProtKB-UniRule"/>
</dbReference>
<feature type="transmembrane region" description="Helical" evidence="14">
    <location>
        <begin position="282"/>
        <end position="299"/>
    </location>
</feature>
<comment type="function">
    <text evidence="14">Converts heme B (protoheme IX) to heme O by substitution of the vinyl group on carbon 2 of heme B porphyrin ring with a hydroxyethyl farnesyl side group.</text>
</comment>
<comment type="catalytic activity">
    <reaction evidence="13 14">
        <text>heme b + (2E,6E)-farnesyl diphosphate + H2O = Fe(II)-heme o + diphosphate</text>
        <dbReference type="Rhea" id="RHEA:28070"/>
        <dbReference type="ChEBI" id="CHEBI:15377"/>
        <dbReference type="ChEBI" id="CHEBI:33019"/>
        <dbReference type="ChEBI" id="CHEBI:60344"/>
        <dbReference type="ChEBI" id="CHEBI:60530"/>
        <dbReference type="ChEBI" id="CHEBI:175763"/>
        <dbReference type="EC" id="2.5.1.141"/>
    </reaction>
</comment>
<feature type="transmembrane region" description="Helical" evidence="14">
    <location>
        <begin position="248"/>
        <end position="270"/>
    </location>
</feature>
<dbReference type="InterPro" id="IPR044878">
    <property type="entry name" value="UbiA_sf"/>
</dbReference>
<keyword evidence="5 14" id="KW-0808">Transferase</keyword>
<proteinExistence type="inferred from homology"/>
<dbReference type="PROSITE" id="PS00943">
    <property type="entry name" value="UBIA"/>
    <property type="match status" value="1"/>
</dbReference>
<comment type="miscellaneous">
    <text evidence="14">Carbon 2 of the heme B porphyrin ring is defined according to the Fischer nomenclature.</text>
</comment>
<keyword evidence="4 14" id="KW-1003">Cell membrane</keyword>
<evidence type="ECO:0000256" key="13">
    <source>
        <dbReference type="ARBA" id="ARBA00047690"/>
    </source>
</evidence>
<dbReference type="HAMAP" id="MF_00154">
    <property type="entry name" value="CyoE_CtaB"/>
    <property type="match status" value="1"/>
</dbReference>
<evidence type="ECO:0000313" key="16">
    <source>
        <dbReference type="Proteomes" id="UP000663505"/>
    </source>
</evidence>
<keyword evidence="9 14" id="KW-0472">Membrane</keyword>
<sequence>MASYTATQQQLETRDAMTTLRAFVALTKPRIQILLVFTAYCAMVVAGRRLPSIRLTILTLIGLVFATGGSAVINMWFDRDIDAVMSRTKQRPLPMGLLSPETALIYGLALVASSFTLLAVSVNLLSAVLALLGVFYYAVIYTMWLKRTTVHNTVIGGGAGAFPPLIGWAAVTGHVGLAPLLMFAIIFLWQPPHFWALALYKNMDYVTAKIPMMPAVRGARHTKIQSLIYASLLVMSTVALYFTGTVGVVYFVVSTVFGIVFLGYNIRLFFEPDDQTSWAKRTFLSSLMYLPVVFLAMCIPL</sequence>
<evidence type="ECO:0000256" key="6">
    <source>
        <dbReference type="ARBA" id="ARBA00022692"/>
    </source>
</evidence>
<dbReference type="KEGG" id="afx:JZ786_17635"/>
<keyword evidence="8 14" id="KW-0350">Heme biosynthesis</keyword>
<dbReference type="Gene3D" id="1.10.357.140">
    <property type="entry name" value="UbiA prenyltransferase"/>
    <property type="match status" value="1"/>
</dbReference>
<evidence type="ECO:0000256" key="14">
    <source>
        <dbReference type="HAMAP-Rule" id="MF_00154"/>
    </source>
</evidence>
<protein>
    <recommendedName>
        <fullName evidence="11 14">Protoheme IX farnesyltransferase</fullName>
        <ecNumber evidence="3 14">2.5.1.141</ecNumber>
    </recommendedName>
    <alternativeName>
        <fullName evidence="12 14">Heme B farnesyltransferase</fullName>
    </alternativeName>
    <alternativeName>
        <fullName evidence="10 14">Heme O synthase</fullName>
    </alternativeName>
</protein>
<dbReference type="InterPro" id="IPR030470">
    <property type="entry name" value="UbiA_prenylTrfase_CS"/>
</dbReference>
<comment type="similarity">
    <text evidence="14">Belongs to the UbiA prenyltransferase family. Protoheme IX farnesyltransferase subfamily.</text>
</comment>
<evidence type="ECO:0000256" key="3">
    <source>
        <dbReference type="ARBA" id="ARBA00012292"/>
    </source>
</evidence>
<evidence type="ECO:0000256" key="5">
    <source>
        <dbReference type="ARBA" id="ARBA00022679"/>
    </source>
</evidence>
<dbReference type="GO" id="GO:0005886">
    <property type="term" value="C:plasma membrane"/>
    <property type="evidence" value="ECO:0007669"/>
    <property type="project" value="UniProtKB-SubCell"/>
</dbReference>
<feature type="transmembrane region" description="Helical" evidence="14">
    <location>
        <begin position="226"/>
        <end position="242"/>
    </location>
</feature>
<dbReference type="InterPro" id="IPR000537">
    <property type="entry name" value="UbiA_prenyltransferase"/>
</dbReference>
<evidence type="ECO:0000256" key="7">
    <source>
        <dbReference type="ARBA" id="ARBA00022989"/>
    </source>
</evidence>
<dbReference type="AlphaFoldDB" id="A0A9X7VXD2"/>
<feature type="transmembrane region" description="Helical" evidence="14">
    <location>
        <begin position="165"/>
        <end position="189"/>
    </location>
</feature>
<comment type="subcellular location">
    <subcellularLocation>
        <location evidence="1 14">Cell membrane</location>
        <topology evidence="1 14">Multi-pass membrane protein</topology>
    </subcellularLocation>
</comment>
<dbReference type="PANTHER" id="PTHR43448">
    <property type="entry name" value="PROTOHEME IX FARNESYLTRANSFERASE, MITOCHONDRIAL"/>
    <property type="match status" value="1"/>
</dbReference>
<feature type="transmembrane region" description="Helical" evidence="14">
    <location>
        <begin position="31"/>
        <end position="48"/>
    </location>
</feature>
<dbReference type="Proteomes" id="UP000663505">
    <property type="component" value="Chromosome"/>
</dbReference>
<gene>
    <name evidence="14" type="primary">ctaB</name>
    <name evidence="15" type="ORF">JZ786_17635</name>
</gene>
<dbReference type="PANTHER" id="PTHR43448:SF7">
    <property type="entry name" value="4-HYDROXYBENZOATE SOLANESYLTRANSFERASE"/>
    <property type="match status" value="1"/>
</dbReference>
<dbReference type="Pfam" id="PF01040">
    <property type="entry name" value="UbiA"/>
    <property type="match status" value="1"/>
</dbReference>
<dbReference type="NCBIfam" id="TIGR01473">
    <property type="entry name" value="cyoE_ctaB"/>
    <property type="match status" value="1"/>
</dbReference>
<evidence type="ECO:0000313" key="15">
    <source>
        <dbReference type="EMBL" id="QSO46305.1"/>
    </source>
</evidence>
<keyword evidence="16" id="KW-1185">Reference proteome</keyword>
<evidence type="ECO:0000256" key="11">
    <source>
        <dbReference type="ARBA" id="ARBA00040810"/>
    </source>
</evidence>
<evidence type="ECO:0000256" key="2">
    <source>
        <dbReference type="ARBA" id="ARBA00004919"/>
    </source>
</evidence>
<feature type="transmembrane region" description="Helical" evidence="14">
    <location>
        <begin position="103"/>
        <end position="120"/>
    </location>
</feature>
<dbReference type="FunFam" id="1.10.357.140:FF:000001">
    <property type="entry name" value="Protoheme IX farnesyltransferase"/>
    <property type="match status" value="1"/>
</dbReference>
<dbReference type="RefSeq" id="WP_206655675.1">
    <property type="nucleotide sequence ID" value="NZ_CP071182.1"/>
</dbReference>
<feature type="transmembrane region" description="Helical" evidence="14">
    <location>
        <begin position="55"/>
        <end position="77"/>
    </location>
</feature>
<evidence type="ECO:0000256" key="8">
    <source>
        <dbReference type="ARBA" id="ARBA00023133"/>
    </source>
</evidence>
<keyword evidence="6 14" id="KW-0812">Transmembrane</keyword>
<keyword evidence="7 14" id="KW-1133">Transmembrane helix</keyword>
<evidence type="ECO:0000256" key="1">
    <source>
        <dbReference type="ARBA" id="ARBA00004651"/>
    </source>
</evidence>
<evidence type="ECO:0000256" key="10">
    <source>
        <dbReference type="ARBA" id="ARBA00030253"/>
    </source>
</evidence>
<dbReference type="NCBIfam" id="NF003349">
    <property type="entry name" value="PRK04375.1-2"/>
    <property type="match status" value="1"/>
</dbReference>